<dbReference type="GO" id="GO:0005576">
    <property type="term" value="C:extracellular region"/>
    <property type="evidence" value="ECO:0007669"/>
    <property type="project" value="UniProtKB-SubCell"/>
</dbReference>
<dbReference type="CDD" id="cd00057">
    <property type="entry name" value="FA58C"/>
    <property type="match status" value="1"/>
</dbReference>
<dbReference type="PANTHER" id="PTHR46806:SF5">
    <property type="entry name" value="F5_8 TYPE C DOMAIN-CONTAINING PROTEIN"/>
    <property type="match status" value="1"/>
</dbReference>
<reference evidence="8 9" key="1">
    <citation type="submission" date="2024-11" db="EMBL/GenBank/DDBJ databases">
        <title>Adaptive evolution of stress response genes in parasites aligns with host niche diversity.</title>
        <authorList>
            <person name="Hahn C."/>
            <person name="Resl P."/>
        </authorList>
    </citation>
    <scope>NUCLEOTIDE SEQUENCE [LARGE SCALE GENOMIC DNA]</scope>
    <source>
        <strain evidence="8">EGGRZ-B1_66</strain>
        <tissue evidence="8">Body</tissue>
    </source>
</reference>
<evidence type="ECO:0000256" key="4">
    <source>
        <dbReference type="ARBA" id="ARBA00022889"/>
    </source>
</evidence>
<accession>A0ABD2PL43</accession>
<gene>
    <name evidence="8" type="primary">DOCK7_1</name>
    <name evidence="8" type="ORF">Ciccas_013232</name>
</gene>
<comment type="caution">
    <text evidence="8">The sequence shown here is derived from an EMBL/GenBank/DDBJ whole genome shotgun (WGS) entry which is preliminary data.</text>
</comment>
<dbReference type="Pfam" id="PF00754">
    <property type="entry name" value="F5_F8_type_C"/>
    <property type="match status" value="1"/>
</dbReference>
<comment type="subcellular location">
    <subcellularLocation>
        <location evidence="1">Endomembrane system</location>
        <topology evidence="1">Peripheral membrane protein</topology>
    </subcellularLocation>
    <subcellularLocation>
        <location evidence="2">Secreted</location>
    </subcellularLocation>
</comment>
<dbReference type="PROSITE" id="PS01286">
    <property type="entry name" value="FA58C_2"/>
    <property type="match status" value="1"/>
</dbReference>
<protein>
    <submittedName>
        <fullName evidence="8">Dedicator of cytokinesis protein 7</fullName>
    </submittedName>
</protein>
<dbReference type="PROSITE" id="PS50022">
    <property type="entry name" value="FA58C_3"/>
    <property type="match status" value="1"/>
</dbReference>
<feature type="domain" description="F5/8 type C" evidence="7">
    <location>
        <begin position="1"/>
        <end position="108"/>
    </location>
</feature>
<keyword evidence="3" id="KW-0964">Secreted</keyword>
<evidence type="ECO:0000313" key="9">
    <source>
        <dbReference type="Proteomes" id="UP001626550"/>
    </source>
</evidence>
<evidence type="ECO:0000259" key="7">
    <source>
        <dbReference type="PROSITE" id="PS50022"/>
    </source>
</evidence>
<keyword evidence="9" id="KW-1185">Reference proteome</keyword>
<proteinExistence type="predicted"/>
<keyword evidence="6" id="KW-1015">Disulfide bond</keyword>
<evidence type="ECO:0000313" key="8">
    <source>
        <dbReference type="EMBL" id="KAL3308240.1"/>
    </source>
</evidence>
<dbReference type="SUPFAM" id="SSF49785">
    <property type="entry name" value="Galactose-binding domain-like"/>
    <property type="match status" value="1"/>
</dbReference>
<dbReference type="GO" id="GO:0012505">
    <property type="term" value="C:endomembrane system"/>
    <property type="evidence" value="ECO:0007669"/>
    <property type="project" value="UniProtKB-SubCell"/>
</dbReference>
<evidence type="ECO:0000256" key="5">
    <source>
        <dbReference type="ARBA" id="ARBA00023136"/>
    </source>
</evidence>
<keyword evidence="4" id="KW-0130">Cell adhesion</keyword>
<dbReference type="GO" id="GO:0007155">
    <property type="term" value="P:cell adhesion"/>
    <property type="evidence" value="ECO:0007669"/>
    <property type="project" value="UniProtKB-KW"/>
</dbReference>
<sequence>MLGRTTNEWYQIDIGPPTLITGLVIKGRGDSKWAQYVTKFKVSYSNDTRLWFFYKDAAPLDPRLFEGNDQEVLERIHYLTKPFVARYIRIHPVRWHNRIAMRVGLLGCRQVGNCQEGFFKINDQSSCGSFPSHSYKNGVFFLLLI</sequence>
<keyword evidence="5" id="KW-0472">Membrane</keyword>
<dbReference type="AlphaFoldDB" id="A0ABD2PL43"/>
<dbReference type="Proteomes" id="UP001626550">
    <property type="component" value="Unassembled WGS sequence"/>
</dbReference>
<evidence type="ECO:0000256" key="6">
    <source>
        <dbReference type="ARBA" id="ARBA00023157"/>
    </source>
</evidence>
<dbReference type="EMBL" id="JBJKFK010005594">
    <property type="protein sequence ID" value="KAL3308240.1"/>
    <property type="molecule type" value="Genomic_DNA"/>
</dbReference>
<evidence type="ECO:0000256" key="2">
    <source>
        <dbReference type="ARBA" id="ARBA00004613"/>
    </source>
</evidence>
<dbReference type="Gene3D" id="2.60.120.260">
    <property type="entry name" value="Galactose-binding domain-like"/>
    <property type="match status" value="1"/>
</dbReference>
<dbReference type="InterPro" id="IPR008979">
    <property type="entry name" value="Galactose-bd-like_sf"/>
</dbReference>
<evidence type="ECO:0000256" key="1">
    <source>
        <dbReference type="ARBA" id="ARBA00004184"/>
    </source>
</evidence>
<evidence type="ECO:0000256" key="3">
    <source>
        <dbReference type="ARBA" id="ARBA00022525"/>
    </source>
</evidence>
<dbReference type="PANTHER" id="PTHR46806">
    <property type="entry name" value="F5/8 TYPE C DOMAIN-CONTAINING PROTEIN"/>
    <property type="match status" value="1"/>
</dbReference>
<dbReference type="InterPro" id="IPR000421">
    <property type="entry name" value="FA58C"/>
</dbReference>
<organism evidence="8 9">
    <name type="scientific">Cichlidogyrus casuarinus</name>
    <dbReference type="NCBI Taxonomy" id="1844966"/>
    <lineage>
        <taxon>Eukaryota</taxon>
        <taxon>Metazoa</taxon>
        <taxon>Spiralia</taxon>
        <taxon>Lophotrochozoa</taxon>
        <taxon>Platyhelminthes</taxon>
        <taxon>Monogenea</taxon>
        <taxon>Monopisthocotylea</taxon>
        <taxon>Dactylogyridea</taxon>
        <taxon>Ancyrocephalidae</taxon>
        <taxon>Cichlidogyrus</taxon>
    </lineage>
</organism>
<name>A0ABD2PL43_9PLAT</name>
<dbReference type="InterPro" id="IPR050633">
    <property type="entry name" value="Neuropilin_MCO_CoagFactor"/>
</dbReference>